<proteinExistence type="predicted"/>
<sequence>MEVELRWSVSYADAEGILARIHRAGDVQQAAFRARLKHLKRLGIPLESSPGRGAKIWYFEEQMWQWAIALELAEFGIDPGTVAEFIKENWSSDLLPNFKRAMKEYSAGKTDDLLLVLHPNLMQSGWAADKVALEPEWRRPSEGLKITRLLAERRTMIVNVSELCRQMGLAKVAVQSSRKPGGSVGNNS</sequence>
<evidence type="ECO:0000313" key="1">
    <source>
        <dbReference type="EMBL" id="NVI46821.1"/>
    </source>
</evidence>
<dbReference type="EMBL" id="JAAOLE020000001">
    <property type="protein sequence ID" value="NVI46821.1"/>
    <property type="molecule type" value="Genomic_DNA"/>
</dbReference>
<dbReference type="AlphaFoldDB" id="A0A973W3E1"/>
<comment type="caution">
    <text evidence="1">The sequence shown here is derived from an EMBL/GenBank/DDBJ whole genome shotgun (WGS) entry which is preliminary data.</text>
</comment>
<name>A0A973W3E1_9BRAD</name>
<accession>A0A973W3E1</accession>
<reference evidence="1" key="1">
    <citation type="submission" date="2020-06" db="EMBL/GenBank/DDBJ databases">
        <title>Whole Genome Sequence of Bradyrhizobium sp. Strain 1S1.</title>
        <authorList>
            <person name="Bromfield E.S.P."/>
            <person name="Cloutier S."/>
        </authorList>
    </citation>
    <scope>NUCLEOTIDE SEQUENCE [LARGE SCALE GENOMIC DNA]</scope>
    <source>
        <strain evidence="1">1S1</strain>
    </source>
</reference>
<organism evidence="1">
    <name type="scientific">Bradyrhizobium septentrionale</name>
    <dbReference type="NCBI Taxonomy" id="1404411"/>
    <lineage>
        <taxon>Bacteria</taxon>
        <taxon>Pseudomonadati</taxon>
        <taxon>Pseudomonadota</taxon>
        <taxon>Alphaproteobacteria</taxon>
        <taxon>Hyphomicrobiales</taxon>
        <taxon>Nitrobacteraceae</taxon>
        <taxon>Bradyrhizobium</taxon>
    </lineage>
</organism>
<dbReference type="RefSeq" id="WP_166206351.1">
    <property type="nucleotide sequence ID" value="NZ_CP088285.1"/>
</dbReference>
<protein>
    <submittedName>
        <fullName evidence="1">Uncharacterized protein</fullName>
    </submittedName>
</protein>
<gene>
    <name evidence="1" type="ORF">HAP48_028440</name>
</gene>